<dbReference type="CDD" id="cd00085">
    <property type="entry name" value="HNHc"/>
    <property type="match status" value="1"/>
</dbReference>
<accession>A0A7T4EHL8</accession>
<dbReference type="Proteomes" id="UP000596145">
    <property type="component" value="Chromosome"/>
</dbReference>
<dbReference type="AlphaFoldDB" id="A0A7T4EHL8"/>
<proteinExistence type="predicted"/>
<evidence type="ECO:0000259" key="1">
    <source>
        <dbReference type="SMART" id="SM00507"/>
    </source>
</evidence>
<dbReference type="Gene3D" id="1.10.30.50">
    <property type="match status" value="1"/>
</dbReference>
<evidence type="ECO:0000313" key="3">
    <source>
        <dbReference type="Proteomes" id="UP000596145"/>
    </source>
</evidence>
<dbReference type="EMBL" id="CP066007">
    <property type="protein sequence ID" value="QQB47472.1"/>
    <property type="molecule type" value="Genomic_DNA"/>
</dbReference>
<dbReference type="SMART" id="SM00507">
    <property type="entry name" value="HNHc"/>
    <property type="match status" value="1"/>
</dbReference>
<keyword evidence="2" id="KW-0378">Hydrolase</keyword>
<dbReference type="OrthoDB" id="4413566at2"/>
<name>A0A7T4EHL8_9CORY</name>
<dbReference type="RefSeq" id="WP_084036738.1">
    <property type="nucleotide sequence ID" value="NZ_CP066007.1"/>
</dbReference>
<keyword evidence="2" id="KW-0540">Nuclease</keyword>
<keyword evidence="2" id="KW-0255">Endonuclease</keyword>
<sequence>MQLKATDNAYYTVEKPTNLVGRRYIFENKSDRQFWSQFTTDIVNITATAEELASQCGSTATSIAGKLCAYATLNHLPRLRAWVEEKNLFDARRLRAISDPLCEVKALIGDDLSAFDAAIVEAMQPIRKDQCLPSPGEIKKKVKRILIKLYGVKFKKRERKHKDSLTFWHSPDVDETVVVASFDETAGTEIEVRIMECARQWGLSPIEALKKIIMSKVQMKVTLNTYGADGKAEYADYVGDLTPNLSDYFTGKVTTTHDMDEAKTKVSTGYKPSTLIKDFVRGRDGTCCFPGCDVPARDCEIDHVQDYKGDGPTSPDNLHLMCHRHHTLKTLGIVQVIMDGLGINTWFFANGEKTTTIPTGPLAGLACKAGLRNSFTARREWLFGPAA</sequence>
<dbReference type="GO" id="GO:0004519">
    <property type="term" value="F:endonuclease activity"/>
    <property type="evidence" value="ECO:0007669"/>
    <property type="project" value="UniProtKB-KW"/>
</dbReference>
<dbReference type="InterPro" id="IPR003615">
    <property type="entry name" value="HNH_nuc"/>
</dbReference>
<protein>
    <submittedName>
        <fullName evidence="2">HNH endonuclease</fullName>
    </submittedName>
</protein>
<dbReference type="GeneID" id="92760671"/>
<reference evidence="2 3" key="1">
    <citation type="submission" date="2020-12" db="EMBL/GenBank/DDBJ databases">
        <title>FDA dAtabase for Regulatory Grade micrObial Sequences (FDA-ARGOS): Supporting development and validation of Infectious Disease Dx tests.</title>
        <authorList>
            <person name="Sproer C."/>
            <person name="Gronow S."/>
            <person name="Severitt S."/>
            <person name="Schroder I."/>
            <person name="Tallon L."/>
            <person name="Sadzewicz L."/>
            <person name="Zhao X."/>
            <person name="Boylan J."/>
            <person name="Ott S."/>
            <person name="Bowen H."/>
            <person name="Vavikolanu K."/>
            <person name="Mehta A."/>
            <person name="Aluvathingal J."/>
            <person name="Nadendla S."/>
            <person name="Lowell S."/>
            <person name="Myers T."/>
            <person name="Yan Y."/>
            <person name="Sichtig H."/>
        </authorList>
    </citation>
    <scope>NUCLEOTIDE SEQUENCE [LARGE SCALE GENOMIC DNA]</scope>
    <source>
        <strain evidence="2 3">FDAARGOS_1053</strain>
    </source>
</reference>
<organism evidence="2 3">
    <name type="scientific">Corynebacterium glucuronolyticum</name>
    <dbReference type="NCBI Taxonomy" id="39791"/>
    <lineage>
        <taxon>Bacteria</taxon>
        <taxon>Bacillati</taxon>
        <taxon>Actinomycetota</taxon>
        <taxon>Actinomycetes</taxon>
        <taxon>Mycobacteriales</taxon>
        <taxon>Corynebacteriaceae</taxon>
        <taxon>Corynebacterium</taxon>
    </lineage>
</organism>
<evidence type="ECO:0000313" key="2">
    <source>
        <dbReference type="EMBL" id="QQB47472.1"/>
    </source>
</evidence>
<gene>
    <name evidence="2" type="ORF">I6I10_06210</name>
</gene>
<feature type="domain" description="HNH nuclease" evidence="1">
    <location>
        <begin position="275"/>
        <end position="327"/>
    </location>
</feature>